<feature type="compositionally biased region" description="Basic and acidic residues" evidence="1">
    <location>
        <begin position="46"/>
        <end position="62"/>
    </location>
</feature>
<gene>
    <name evidence="2" type="ORF">IQ31_05111</name>
</gene>
<reference evidence="2 3" key="1">
    <citation type="journal article" date="2015" name="Stand. Genomic Sci.">
        <title>Genomic Encyclopedia of Bacterial and Archaeal Type Strains, Phase III: the genomes of soil and plant-associated and newly described type strains.</title>
        <authorList>
            <person name="Whitman W.B."/>
            <person name="Woyke T."/>
            <person name="Klenk H.P."/>
            <person name="Zhou Y."/>
            <person name="Lilburn T.G."/>
            <person name="Beck B.J."/>
            <person name="De Vos P."/>
            <person name="Vandamme P."/>
            <person name="Eisen J.A."/>
            <person name="Garrity G."/>
            <person name="Hugenholtz P."/>
            <person name="Kyrpides N.C."/>
        </authorList>
    </citation>
    <scope>NUCLEOTIDE SEQUENCE [LARGE SCALE GENOMIC DNA]</scope>
    <source>
        <strain evidence="2 3">CGMCC 1.6855</strain>
    </source>
</reference>
<name>A0A562M6D9_9SPHI</name>
<feature type="region of interest" description="Disordered" evidence="1">
    <location>
        <begin position="41"/>
        <end position="62"/>
    </location>
</feature>
<evidence type="ECO:0000313" key="2">
    <source>
        <dbReference type="EMBL" id="TWI15453.1"/>
    </source>
</evidence>
<dbReference type="Proteomes" id="UP000315908">
    <property type="component" value="Unassembled WGS sequence"/>
</dbReference>
<evidence type="ECO:0000313" key="3">
    <source>
        <dbReference type="Proteomes" id="UP000315908"/>
    </source>
</evidence>
<comment type="caution">
    <text evidence="2">The sequence shown here is derived from an EMBL/GenBank/DDBJ whole genome shotgun (WGS) entry which is preliminary data.</text>
</comment>
<dbReference type="AlphaFoldDB" id="A0A562M6D9"/>
<dbReference type="EMBL" id="VLKR01000044">
    <property type="protein sequence ID" value="TWI15453.1"/>
    <property type="molecule type" value="Genomic_DNA"/>
</dbReference>
<accession>A0A562M6D9</accession>
<dbReference type="RefSeq" id="WP_145330875.1">
    <property type="nucleotide sequence ID" value="NZ_VLKR01000044.1"/>
</dbReference>
<proteinExistence type="predicted"/>
<organism evidence="2 3">
    <name type="scientific">Sphingobacterium siyangense</name>
    <dbReference type="NCBI Taxonomy" id="459529"/>
    <lineage>
        <taxon>Bacteria</taxon>
        <taxon>Pseudomonadati</taxon>
        <taxon>Bacteroidota</taxon>
        <taxon>Sphingobacteriia</taxon>
        <taxon>Sphingobacteriales</taxon>
        <taxon>Sphingobacteriaceae</taxon>
        <taxon>Sphingobacterium</taxon>
    </lineage>
</organism>
<protein>
    <submittedName>
        <fullName evidence="2">Uncharacterized protein</fullName>
    </submittedName>
</protein>
<evidence type="ECO:0000256" key="1">
    <source>
        <dbReference type="SAM" id="MobiDB-lite"/>
    </source>
</evidence>
<sequence length="62" mass="7124">MKMNKENFAISYSKMVYEAPSLHVQKVELEYGIAAASVDPGASKQWESRETQSHEVVNDYWD</sequence>